<evidence type="ECO:0000313" key="3">
    <source>
        <dbReference type="Proteomes" id="UP000324800"/>
    </source>
</evidence>
<dbReference type="Pfam" id="PF05186">
    <property type="entry name" value="Dpy-30"/>
    <property type="match status" value="1"/>
</dbReference>
<evidence type="ECO:0000256" key="1">
    <source>
        <dbReference type="SAM" id="MobiDB-lite"/>
    </source>
</evidence>
<proteinExistence type="predicted"/>
<name>A0A5J4WBE2_9EUKA</name>
<dbReference type="Proteomes" id="UP000324800">
    <property type="component" value="Unassembled WGS sequence"/>
</dbReference>
<sequence length="99" mass="11251">MEEPQDEEDDDYDEEEDNENEAGNINTGQTGGENVIEEAPVEQPLICIPSTLAEKKAYMAERVYPFLKQALAELARANPPRPLIWLATYMKQNNPSQKR</sequence>
<comment type="caution">
    <text evidence="2">The sequence shown here is derived from an EMBL/GenBank/DDBJ whole genome shotgun (WGS) entry which is preliminary data.</text>
</comment>
<protein>
    <submittedName>
        <fullName evidence="2">Uncharacterized protein</fullName>
    </submittedName>
</protein>
<organism evidence="2 3">
    <name type="scientific">Streblomastix strix</name>
    <dbReference type="NCBI Taxonomy" id="222440"/>
    <lineage>
        <taxon>Eukaryota</taxon>
        <taxon>Metamonada</taxon>
        <taxon>Preaxostyla</taxon>
        <taxon>Oxymonadida</taxon>
        <taxon>Streblomastigidae</taxon>
        <taxon>Streblomastix</taxon>
    </lineage>
</organism>
<evidence type="ECO:0000313" key="2">
    <source>
        <dbReference type="EMBL" id="KAA6392211.1"/>
    </source>
</evidence>
<feature type="region of interest" description="Disordered" evidence="1">
    <location>
        <begin position="1"/>
        <end position="37"/>
    </location>
</feature>
<reference evidence="2 3" key="1">
    <citation type="submission" date="2019-03" db="EMBL/GenBank/DDBJ databases">
        <title>Single cell metagenomics reveals metabolic interactions within the superorganism composed of flagellate Streblomastix strix and complex community of Bacteroidetes bacteria on its surface.</title>
        <authorList>
            <person name="Treitli S.C."/>
            <person name="Kolisko M."/>
            <person name="Husnik F."/>
            <person name="Keeling P."/>
            <person name="Hampl V."/>
        </authorList>
    </citation>
    <scope>NUCLEOTIDE SEQUENCE [LARGE SCALE GENOMIC DNA]</scope>
    <source>
        <strain evidence="2">ST1C</strain>
    </source>
</reference>
<accession>A0A5J4WBE2</accession>
<dbReference type="EMBL" id="SNRW01002621">
    <property type="protein sequence ID" value="KAA6392211.1"/>
    <property type="molecule type" value="Genomic_DNA"/>
</dbReference>
<dbReference type="InterPro" id="IPR007858">
    <property type="entry name" value="Dpy-30_motif"/>
</dbReference>
<dbReference type="AlphaFoldDB" id="A0A5J4WBE2"/>
<dbReference type="OrthoDB" id="1729737at2759"/>
<gene>
    <name evidence="2" type="ORF">EZS28_012261</name>
</gene>
<dbReference type="Gene3D" id="1.20.890.10">
    <property type="entry name" value="cAMP-dependent protein kinase regulatory subunit, dimerization-anchoring domain"/>
    <property type="match status" value="1"/>
</dbReference>
<dbReference type="CDD" id="cd22958">
    <property type="entry name" value="DD_DPY30_SDC1-like"/>
    <property type="match status" value="1"/>
</dbReference>
<feature type="compositionally biased region" description="Acidic residues" evidence="1">
    <location>
        <begin position="1"/>
        <end position="20"/>
    </location>
</feature>